<gene>
    <name evidence="1" type="ORF">UFOVP1151_29</name>
</gene>
<name>A0A6J5QVL0_9CAUD</name>
<proteinExistence type="predicted"/>
<dbReference type="EMBL" id="LR797097">
    <property type="protein sequence ID" value="CAB4186636.1"/>
    <property type="molecule type" value="Genomic_DNA"/>
</dbReference>
<reference evidence="1" key="1">
    <citation type="submission" date="2020-05" db="EMBL/GenBank/DDBJ databases">
        <authorList>
            <person name="Chiriac C."/>
            <person name="Salcher M."/>
            <person name="Ghai R."/>
            <person name="Kavagutti S V."/>
        </authorList>
    </citation>
    <scope>NUCLEOTIDE SEQUENCE</scope>
</reference>
<evidence type="ECO:0000313" key="1">
    <source>
        <dbReference type="EMBL" id="CAB4186636.1"/>
    </source>
</evidence>
<protein>
    <submittedName>
        <fullName evidence="1">Uncharacterized protein</fullName>
    </submittedName>
</protein>
<sequence>MLFSDLISFIKENRFKGRRQSFQLDDEGLEQYIRWAFCRNYLMLVSSEKGISGVAIAYALPKPYDGRIETLIPYDNELKEDTENKYEICVMDWIAQDSESRKNLINQFTIRFPNWENQQKWGIQFGLAKQLTNKYMNLLKGIN</sequence>
<organism evidence="1">
    <name type="scientific">uncultured Caudovirales phage</name>
    <dbReference type="NCBI Taxonomy" id="2100421"/>
    <lineage>
        <taxon>Viruses</taxon>
        <taxon>Duplodnaviria</taxon>
        <taxon>Heunggongvirae</taxon>
        <taxon>Uroviricota</taxon>
        <taxon>Caudoviricetes</taxon>
        <taxon>Peduoviridae</taxon>
        <taxon>Maltschvirus</taxon>
        <taxon>Maltschvirus maltsch</taxon>
    </lineage>
</organism>
<accession>A0A6J5QVL0</accession>